<dbReference type="PANTHER" id="PTHR13343:SF17">
    <property type="entry name" value="CELLULAR REPRESSOR OF E1A-STIMULATED GENES, ISOFORM A"/>
    <property type="match status" value="1"/>
</dbReference>
<gene>
    <name evidence="3" type="ORF">AWJ14_08995</name>
</gene>
<dbReference type="Proteomes" id="UP000094795">
    <property type="component" value="Unassembled WGS sequence"/>
</dbReference>
<reference evidence="3 4" key="1">
    <citation type="submission" date="2015-12" db="EMBL/GenBank/DDBJ databases">
        <authorList>
            <person name="Shamseldin A."/>
            <person name="Moawad H."/>
            <person name="Abd El-Rahim W.M."/>
            <person name="Sadowsky M.J."/>
        </authorList>
    </citation>
    <scope>NUCLEOTIDE SEQUENCE [LARGE SCALE GENOMIC DNA]</scope>
    <source>
        <strain evidence="3 4">JC234</strain>
    </source>
</reference>
<sequence>MKEPVKTIRDTDDAARRLARKLIRGARYGAISVIEPGTGFPFASRVLTGLDIDGAPVILISGLSVHTDALNADPRASLLFGEPGKGDPLAHPRITVRARAERVPRDGPVHARLRARFIARHPKAALYVDFPDFAFFRMIPQSANMNGGFGKAYLLEAADLKIDSPAIEDVAQIERSVIAMINDDQPGTADRYAKALGKSKKTGWVVCGVDCAGLDLTNLDELLRIEFDSAVSQVSELRGKLAELSEATGKNRGVHKTFFG</sequence>
<dbReference type="InterPro" id="IPR012349">
    <property type="entry name" value="Split_barrel_FMN-bd"/>
</dbReference>
<dbReference type="RefSeq" id="WP_066173422.1">
    <property type="nucleotide sequence ID" value="NZ_LQZT01000001.1"/>
</dbReference>
<dbReference type="Gene3D" id="3.20.180.10">
    <property type="entry name" value="PNP-oxidase-like"/>
    <property type="match status" value="1"/>
</dbReference>
<evidence type="ECO:0000259" key="2">
    <source>
        <dbReference type="Pfam" id="PF13883"/>
    </source>
</evidence>
<dbReference type="SUPFAM" id="SSF50475">
    <property type="entry name" value="FMN-binding split barrel"/>
    <property type="match status" value="1"/>
</dbReference>
<evidence type="ECO:0000313" key="3">
    <source>
        <dbReference type="EMBL" id="OCW59190.1"/>
    </source>
</evidence>
<comment type="caution">
    <text evidence="3">The sequence shown here is derived from an EMBL/GenBank/DDBJ whole genome shotgun (WGS) entry which is preliminary data.</text>
</comment>
<dbReference type="InterPro" id="IPR037119">
    <property type="entry name" value="Haem_oxidase_HugZ-like_sf"/>
</dbReference>
<evidence type="ECO:0000259" key="1">
    <source>
        <dbReference type="Pfam" id="PF10615"/>
    </source>
</evidence>
<dbReference type="InterPro" id="IPR019595">
    <property type="entry name" value="DUF2470"/>
</dbReference>
<name>A0A1C1Z0H7_9HYPH</name>
<dbReference type="InterPro" id="IPR055343">
    <property type="entry name" value="CREG_beta-barrel"/>
</dbReference>
<dbReference type="EMBL" id="LQZT01000001">
    <property type="protein sequence ID" value="OCW59190.1"/>
    <property type="molecule type" value="Genomic_DNA"/>
</dbReference>
<evidence type="ECO:0000313" key="4">
    <source>
        <dbReference type="Proteomes" id="UP000094795"/>
    </source>
</evidence>
<organism evidence="3 4">
    <name type="scientific">Hoeflea olei</name>
    <dbReference type="NCBI Taxonomy" id="1480615"/>
    <lineage>
        <taxon>Bacteria</taxon>
        <taxon>Pseudomonadati</taxon>
        <taxon>Pseudomonadota</taxon>
        <taxon>Alphaproteobacteria</taxon>
        <taxon>Hyphomicrobiales</taxon>
        <taxon>Rhizobiaceae</taxon>
        <taxon>Hoeflea</taxon>
    </lineage>
</organism>
<dbReference type="Pfam" id="PF13883">
    <property type="entry name" value="CREG_beta-barrel"/>
    <property type="match status" value="1"/>
</dbReference>
<proteinExistence type="predicted"/>
<accession>A0A1C1Z0H7</accession>
<dbReference type="Gene3D" id="2.30.110.10">
    <property type="entry name" value="Electron Transport, Fmn-binding Protein, Chain A"/>
    <property type="match status" value="1"/>
</dbReference>
<dbReference type="PANTHER" id="PTHR13343">
    <property type="entry name" value="CREG1 PROTEIN"/>
    <property type="match status" value="1"/>
</dbReference>
<feature type="domain" description="DUF2470" evidence="1">
    <location>
        <begin position="176"/>
        <end position="244"/>
    </location>
</feature>
<keyword evidence="4" id="KW-1185">Reference proteome</keyword>
<feature type="domain" description="CREG-like beta-barrel" evidence="2">
    <location>
        <begin position="15"/>
        <end position="153"/>
    </location>
</feature>
<dbReference type="Pfam" id="PF10615">
    <property type="entry name" value="DUF2470"/>
    <property type="match status" value="1"/>
</dbReference>
<dbReference type="AlphaFoldDB" id="A0A1C1Z0H7"/>
<dbReference type="GO" id="GO:0005737">
    <property type="term" value="C:cytoplasm"/>
    <property type="evidence" value="ECO:0007669"/>
    <property type="project" value="UniProtKB-ARBA"/>
</dbReference>
<dbReference type="OrthoDB" id="9814594at2"/>
<dbReference type="STRING" id="1480615.AWJ14_08995"/>
<protein>
    <submittedName>
        <fullName evidence="3">Pyridoxamine 5'-phosphate oxidase</fullName>
    </submittedName>
</protein>